<gene>
    <name evidence="1" type="ORF">RDI58_004371</name>
</gene>
<dbReference type="AlphaFoldDB" id="A0AAN8TYY7"/>
<reference evidence="1 2" key="1">
    <citation type="submission" date="2024-02" db="EMBL/GenBank/DDBJ databases">
        <title>de novo genome assembly of Solanum bulbocastanum strain 11H21.</title>
        <authorList>
            <person name="Hosaka A.J."/>
        </authorList>
    </citation>
    <scope>NUCLEOTIDE SEQUENCE [LARGE SCALE GENOMIC DNA]</scope>
    <source>
        <tissue evidence="1">Young leaves</tissue>
    </source>
</reference>
<proteinExistence type="predicted"/>
<evidence type="ECO:0000313" key="2">
    <source>
        <dbReference type="Proteomes" id="UP001371456"/>
    </source>
</evidence>
<dbReference type="Proteomes" id="UP001371456">
    <property type="component" value="Unassembled WGS sequence"/>
</dbReference>
<organism evidence="1 2">
    <name type="scientific">Solanum bulbocastanum</name>
    <name type="common">Wild potato</name>
    <dbReference type="NCBI Taxonomy" id="147425"/>
    <lineage>
        <taxon>Eukaryota</taxon>
        <taxon>Viridiplantae</taxon>
        <taxon>Streptophyta</taxon>
        <taxon>Embryophyta</taxon>
        <taxon>Tracheophyta</taxon>
        <taxon>Spermatophyta</taxon>
        <taxon>Magnoliopsida</taxon>
        <taxon>eudicotyledons</taxon>
        <taxon>Gunneridae</taxon>
        <taxon>Pentapetalae</taxon>
        <taxon>asterids</taxon>
        <taxon>lamiids</taxon>
        <taxon>Solanales</taxon>
        <taxon>Solanaceae</taxon>
        <taxon>Solanoideae</taxon>
        <taxon>Solaneae</taxon>
        <taxon>Solanum</taxon>
    </lineage>
</organism>
<accession>A0AAN8TYY7</accession>
<sequence length="73" mass="8269">MNLPNGLLPMQDMLECGYVKELALFGSNPRKKQSTNLKKLEDQSNMQLKSQLMLSPIRSRNLLGLKLKSYLCG</sequence>
<protein>
    <submittedName>
        <fullName evidence="1">Uncharacterized protein</fullName>
    </submittedName>
</protein>
<comment type="caution">
    <text evidence="1">The sequence shown here is derived from an EMBL/GenBank/DDBJ whole genome shotgun (WGS) entry which is preliminary data.</text>
</comment>
<name>A0AAN8TYY7_SOLBU</name>
<dbReference type="EMBL" id="JBANQN010000002">
    <property type="protein sequence ID" value="KAK6796670.1"/>
    <property type="molecule type" value="Genomic_DNA"/>
</dbReference>
<keyword evidence="2" id="KW-1185">Reference proteome</keyword>
<evidence type="ECO:0000313" key="1">
    <source>
        <dbReference type="EMBL" id="KAK6796670.1"/>
    </source>
</evidence>